<reference evidence="3 4" key="1">
    <citation type="submission" date="2019-03" db="EMBL/GenBank/DDBJ databases">
        <title>Genomic Encyclopedia of Type Strains, Phase IV (KMG-IV): sequencing the most valuable type-strain genomes for metagenomic binning, comparative biology and taxonomic classification.</title>
        <authorList>
            <person name="Goeker M."/>
        </authorList>
    </citation>
    <scope>NUCLEOTIDE SEQUENCE [LARGE SCALE GENOMIC DNA]</scope>
    <source>
        <strain evidence="3 4">DSM 28697</strain>
    </source>
</reference>
<dbReference type="Proteomes" id="UP000295632">
    <property type="component" value="Unassembled WGS sequence"/>
</dbReference>
<dbReference type="EMBL" id="SNYJ01000004">
    <property type="protein sequence ID" value="TDQ41174.1"/>
    <property type="molecule type" value="Genomic_DNA"/>
</dbReference>
<dbReference type="AlphaFoldDB" id="A0A4R6UDK1"/>
<evidence type="ECO:0000313" key="4">
    <source>
        <dbReference type="Proteomes" id="UP000295632"/>
    </source>
</evidence>
<accession>A0A4R6UDK1</accession>
<dbReference type="CDD" id="cd08899">
    <property type="entry name" value="SRPBCC_CalC_Aha1-like_6"/>
    <property type="match status" value="1"/>
</dbReference>
<feature type="domain" description="Activator of Hsp90 ATPase homologue 1/2-like C-terminal" evidence="2">
    <location>
        <begin position="23"/>
        <end position="131"/>
    </location>
</feature>
<protein>
    <submittedName>
        <fullName evidence="3">Uncharacterized protein YndB with AHSA1/START domain</fullName>
    </submittedName>
</protein>
<keyword evidence="4" id="KW-1185">Reference proteome</keyword>
<comment type="caution">
    <text evidence="3">The sequence shown here is derived from an EMBL/GenBank/DDBJ whole genome shotgun (WGS) entry which is preliminary data.</text>
</comment>
<dbReference type="Gene3D" id="3.30.530.20">
    <property type="match status" value="1"/>
</dbReference>
<comment type="similarity">
    <text evidence="1">Belongs to the AHA1 family.</text>
</comment>
<dbReference type="SUPFAM" id="SSF55961">
    <property type="entry name" value="Bet v1-like"/>
    <property type="match status" value="1"/>
</dbReference>
<evidence type="ECO:0000259" key="2">
    <source>
        <dbReference type="Pfam" id="PF08327"/>
    </source>
</evidence>
<evidence type="ECO:0000256" key="1">
    <source>
        <dbReference type="ARBA" id="ARBA00006817"/>
    </source>
</evidence>
<sequence length="159" mass="18494">MIAYISQIGTTYEARYERQIPHAVEEVWAMLTENEKLSQWFPELSVTDLRKGGTIQFDMGDGSTEDFTILAYEPLTILAFTWDHDAVRFDLEEDGSETRLVFTETIHAFTDHTPRDLAGWHVCLEVIEALLNGTKLDSRKDRWNELFPLYETEVAKFRE</sequence>
<organism evidence="3 4">
    <name type="scientific">Aureibacillus halotolerans</name>
    <dbReference type="NCBI Taxonomy" id="1508390"/>
    <lineage>
        <taxon>Bacteria</taxon>
        <taxon>Bacillati</taxon>
        <taxon>Bacillota</taxon>
        <taxon>Bacilli</taxon>
        <taxon>Bacillales</taxon>
        <taxon>Bacillaceae</taxon>
        <taxon>Aureibacillus</taxon>
    </lineage>
</organism>
<dbReference type="RefSeq" id="WP_133579775.1">
    <property type="nucleotide sequence ID" value="NZ_SNYJ01000004.1"/>
</dbReference>
<dbReference type="InterPro" id="IPR023393">
    <property type="entry name" value="START-like_dom_sf"/>
</dbReference>
<name>A0A4R6UDK1_9BACI</name>
<gene>
    <name evidence="3" type="ORF">EV213_104172</name>
</gene>
<dbReference type="OrthoDB" id="9803476at2"/>
<proteinExistence type="inferred from homology"/>
<dbReference type="InterPro" id="IPR013538">
    <property type="entry name" value="ASHA1/2-like_C"/>
</dbReference>
<evidence type="ECO:0000313" key="3">
    <source>
        <dbReference type="EMBL" id="TDQ41174.1"/>
    </source>
</evidence>
<dbReference type="Pfam" id="PF08327">
    <property type="entry name" value="AHSA1"/>
    <property type="match status" value="1"/>
</dbReference>